<feature type="region of interest" description="Disordered" evidence="1">
    <location>
        <begin position="94"/>
        <end position="116"/>
    </location>
</feature>
<protein>
    <submittedName>
        <fullName evidence="2">Uncharacterized protein</fullName>
    </submittedName>
</protein>
<proteinExistence type="predicted"/>
<reference evidence="2 3" key="1">
    <citation type="journal article" date="2013" name="Int. J. Syst. Evol. Microbiol.">
        <title>Chryseobacterium angstadtii sp. nov., isolated from a newt tank.</title>
        <authorList>
            <person name="Kirk K.E."/>
            <person name="Hoffman J.A."/>
            <person name="Smith K.A."/>
            <person name="Strahan B.L."/>
            <person name="Failor K.C."/>
            <person name="Krebs J.E."/>
            <person name="Gale A.N."/>
            <person name="Do T.D."/>
            <person name="Sontag T.C."/>
            <person name="Batties A.M."/>
            <person name="Mistiszyn K."/>
            <person name="Newman J.D."/>
        </authorList>
    </citation>
    <scope>NUCLEOTIDE SEQUENCE [LARGE SCALE GENOMIC DNA]</scope>
    <source>
        <strain evidence="2 3">KM</strain>
    </source>
</reference>
<accession>A0A0J7KX61</accession>
<dbReference type="AlphaFoldDB" id="A0A0J7KX61"/>
<gene>
    <name evidence="2" type="ORF">ACM46_16765</name>
</gene>
<dbReference type="EMBL" id="LFND01000005">
    <property type="protein sequence ID" value="KMQ61640.1"/>
    <property type="molecule type" value="Genomic_DNA"/>
</dbReference>
<name>A0A0J7KX61_9FLAO</name>
<evidence type="ECO:0000256" key="1">
    <source>
        <dbReference type="SAM" id="MobiDB-lite"/>
    </source>
</evidence>
<sequence>MKTFKILIFLFGTVAVSGQVAIGKGSVTSASVSLEFETGNKGIILPWVTSTAAVTGAVNGTIAYDLTDHKVKVKYASGWKDLSVDTTGTTVDPVTSTDGVSMQTPFNEEPGAKVTVGAPGADPGILVLEDTNKAMILPKVSSPHLNIINPAPGMMVYDTTAKQLAVFNGTVWSFWKP</sequence>
<evidence type="ECO:0000313" key="3">
    <source>
        <dbReference type="Proteomes" id="UP000036261"/>
    </source>
</evidence>
<dbReference type="RefSeq" id="WP_048507854.1">
    <property type="nucleotide sequence ID" value="NZ_LFND01000005.1"/>
</dbReference>
<dbReference type="PATRIC" id="fig|558151.6.peg.3545"/>
<evidence type="ECO:0000313" key="2">
    <source>
        <dbReference type="EMBL" id="KMQ61640.1"/>
    </source>
</evidence>
<dbReference type="Proteomes" id="UP000036261">
    <property type="component" value="Unassembled WGS sequence"/>
</dbReference>
<comment type="caution">
    <text evidence="2">The sequence shown here is derived from an EMBL/GenBank/DDBJ whole genome shotgun (WGS) entry which is preliminary data.</text>
</comment>
<organism evidence="2 3">
    <name type="scientific">Chryseobacterium angstadtii</name>
    <dbReference type="NCBI Taxonomy" id="558151"/>
    <lineage>
        <taxon>Bacteria</taxon>
        <taxon>Pseudomonadati</taxon>
        <taxon>Bacteroidota</taxon>
        <taxon>Flavobacteriia</taxon>
        <taxon>Flavobacteriales</taxon>
        <taxon>Weeksellaceae</taxon>
        <taxon>Chryseobacterium group</taxon>
        <taxon>Chryseobacterium</taxon>
    </lineage>
</organism>
<dbReference type="STRING" id="558151.ACM46_16765"/>
<keyword evidence="3" id="KW-1185">Reference proteome</keyword>
<dbReference type="OrthoDB" id="705292at2"/>